<dbReference type="AlphaFoldDB" id="A0A0M8MSG2"/>
<feature type="region of interest" description="Disordered" evidence="1">
    <location>
        <begin position="1"/>
        <end position="29"/>
    </location>
</feature>
<gene>
    <name evidence="2" type="ORF">Malapachy_0504</name>
</gene>
<evidence type="ECO:0000313" key="3">
    <source>
        <dbReference type="Proteomes" id="UP000037751"/>
    </source>
</evidence>
<proteinExistence type="predicted"/>
<comment type="caution">
    <text evidence="2">The sequence shown here is derived from an EMBL/GenBank/DDBJ whole genome shotgun (WGS) entry which is preliminary data.</text>
</comment>
<sequence>MSTATVPLESESSTKAASMGETNVPAATVENQINATSPLPLSALLSAHPSNDSIPLSSVQFLPQTPLKNTNVADSSTVPDPMVPENPVVKEVIREDVVPVTMPPPTEDRAPEMNTSIAEESTTTNVKETLSSSELPQAPTEKPSEVQNDTPPSAPVRTSRSGRVIRPPPSETSNNDEKLSSLNDKISGLKEELQFTKEMYREASLAASKAGQELEVVLKENDRLKQQMRTVAQTQSEFKSMELESWKREASILSAQLHLLQQQQAMTSDELRHKASLWDRRQEEEKINAEREKRSASLGKRYSDAFEPKMSVNEELLSELAELQEEALSANNMHETPSMPQSTSEMYESFPQAICSKGCFQTPCTR</sequence>
<dbReference type="Proteomes" id="UP000037751">
    <property type="component" value="Unassembled WGS sequence"/>
</dbReference>
<dbReference type="GeneID" id="28726896"/>
<protein>
    <submittedName>
        <fullName evidence="2">Uncharacterized protein</fullName>
    </submittedName>
</protein>
<feature type="region of interest" description="Disordered" evidence="1">
    <location>
        <begin position="67"/>
        <end position="86"/>
    </location>
</feature>
<keyword evidence="3" id="KW-1185">Reference proteome</keyword>
<dbReference type="EMBL" id="LGAV01000008">
    <property type="protein sequence ID" value="KOS12880.1"/>
    <property type="molecule type" value="Genomic_DNA"/>
</dbReference>
<evidence type="ECO:0000256" key="1">
    <source>
        <dbReference type="SAM" id="MobiDB-lite"/>
    </source>
</evidence>
<name>A0A0M8MSG2_9BASI</name>
<organism evidence="2 3">
    <name type="scientific">Malassezia pachydermatis</name>
    <dbReference type="NCBI Taxonomy" id="77020"/>
    <lineage>
        <taxon>Eukaryota</taxon>
        <taxon>Fungi</taxon>
        <taxon>Dikarya</taxon>
        <taxon>Basidiomycota</taxon>
        <taxon>Ustilaginomycotina</taxon>
        <taxon>Malasseziomycetes</taxon>
        <taxon>Malasseziales</taxon>
        <taxon>Malasseziaceae</taxon>
        <taxon>Malassezia</taxon>
    </lineage>
</organism>
<reference evidence="2 3" key="1">
    <citation type="submission" date="2015-07" db="EMBL/GenBank/DDBJ databases">
        <title>Draft Genome Sequence of Malassezia furfur CBS1878 and Malassezia pachydermatis CBS1879.</title>
        <authorList>
            <person name="Triana S."/>
            <person name="Ohm R."/>
            <person name="Gonzalez A."/>
            <person name="DeCock H."/>
            <person name="Restrepo S."/>
            <person name="Celis A."/>
        </authorList>
    </citation>
    <scope>NUCLEOTIDE SEQUENCE [LARGE SCALE GENOMIC DNA]</scope>
    <source>
        <strain evidence="2 3">CBS 1879</strain>
    </source>
</reference>
<feature type="compositionally biased region" description="Polar residues" evidence="1">
    <location>
        <begin position="67"/>
        <end position="78"/>
    </location>
</feature>
<feature type="region of interest" description="Disordered" evidence="1">
    <location>
        <begin position="100"/>
        <end position="181"/>
    </location>
</feature>
<dbReference type="RefSeq" id="XP_017990512.1">
    <property type="nucleotide sequence ID" value="XM_018135021.1"/>
</dbReference>
<feature type="compositionally biased region" description="Polar residues" evidence="1">
    <location>
        <begin position="113"/>
        <end position="135"/>
    </location>
</feature>
<dbReference type="VEuPathDB" id="FungiDB:Malapachy_0504"/>
<dbReference type="STRING" id="77020.A0A0M8MSG2"/>
<evidence type="ECO:0000313" key="2">
    <source>
        <dbReference type="EMBL" id="KOS12880.1"/>
    </source>
</evidence>
<feature type="compositionally biased region" description="Polar residues" evidence="1">
    <location>
        <begin position="145"/>
        <end position="161"/>
    </location>
</feature>
<accession>A0A0M8MSG2</accession>
<feature type="compositionally biased region" description="Polar residues" evidence="1">
    <location>
        <begin position="1"/>
        <end position="16"/>
    </location>
</feature>